<reference evidence="1" key="1">
    <citation type="submission" date="2014-05" db="EMBL/GenBank/DDBJ databases">
        <authorList>
            <person name="Chronopoulou M."/>
        </authorList>
    </citation>
    <scope>NUCLEOTIDE SEQUENCE</scope>
    <source>
        <tissue evidence="1">Whole organism</tissue>
    </source>
</reference>
<sequence length="106" mass="12794">MYVTKNPIQLWPIYHQNFRTFFRSVKSVNVITYTKICDITKYDILSVFFDLLNWRVRSRSRILSGAYLCFGFHSSSFQVHYYNTESIVLRLFLRAQYTSFRVQVEL</sequence>
<organism evidence="1">
    <name type="scientific">Lepeophtheirus salmonis</name>
    <name type="common">Salmon louse</name>
    <name type="synonym">Caligus salmonis</name>
    <dbReference type="NCBI Taxonomy" id="72036"/>
    <lineage>
        <taxon>Eukaryota</taxon>
        <taxon>Metazoa</taxon>
        <taxon>Ecdysozoa</taxon>
        <taxon>Arthropoda</taxon>
        <taxon>Crustacea</taxon>
        <taxon>Multicrustacea</taxon>
        <taxon>Hexanauplia</taxon>
        <taxon>Copepoda</taxon>
        <taxon>Siphonostomatoida</taxon>
        <taxon>Caligidae</taxon>
        <taxon>Lepeophtheirus</taxon>
    </lineage>
</organism>
<dbReference type="EMBL" id="HACA01016252">
    <property type="protein sequence ID" value="CDW33613.1"/>
    <property type="molecule type" value="Transcribed_RNA"/>
</dbReference>
<dbReference type="AlphaFoldDB" id="A0A0K2U5V7"/>
<evidence type="ECO:0000313" key="1">
    <source>
        <dbReference type="EMBL" id="CDW33613.1"/>
    </source>
</evidence>
<accession>A0A0K2U5V7</accession>
<protein>
    <submittedName>
        <fullName evidence="1">Uncharacterized protein</fullName>
    </submittedName>
</protein>
<name>A0A0K2U5V7_LEPSM</name>
<proteinExistence type="predicted"/>